<dbReference type="CDD" id="cd09272">
    <property type="entry name" value="RNase_HI_RT_Ty1"/>
    <property type="match status" value="1"/>
</dbReference>
<comment type="caution">
    <text evidence="3">The sequence shown here is derived from an EMBL/GenBank/DDBJ whole genome shotgun (WGS) entry which is preliminary data.</text>
</comment>
<feature type="region of interest" description="Disordered" evidence="1">
    <location>
        <begin position="734"/>
        <end position="817"/>
    </location>
</feature>
<reference evidence="3" key="1">
    <citation type="journal article" date="2021" name="Sci. Rep.">
        <title>Diploid genomic architecture of Nitzschia inconspicua, an elite biomass production diatom.</title>
        <authorList>
            <person name="Oliver A."/>
            <person name="Podell S."/>
            <person name="Pinowska A."/>
            <person name="Traller J.C."/>
            <person name="Smith S.R."/>
            <person name="McClure R."/>
            <person name="Beliaev A."/>
            <person name="Bohutskyi P."/>
            <person name="Hill E.A."/>
            <person name="Rabines A."/>
            <person name="Zheng H."/>
            <person name="Allen L.Z."/>
            <person name="Kuo A."/>
            <person name="Grigoriev I.V."/>
            <person name="Allen A.E."/>
            <person name="Hazlebeck D."/>
            <person name="Allen E.E."/>
        </authorList>
    </citation>
    <scope>NUCLEOTIDE SEQUENCE</scope>
    <source>
        <strain evidence="3">Hildebrandi</strain>
    </source>
</reference>
<evidence type="ECO:0000256" key="1">
    <source>
        <dbReference type="SAM" id="MobiDB-lite"/>
    </source>
</evidence>
<dbReference type="InterPro" id="IPR001969">
    <property type="entry name" value="Aspartic_peptidase_AS"/>
</dbReference>
<dbReference type="PROSITE" id="PS00141">
    <property type="entry name" value="ASP_PROTEASE"/>
    <property type="match status" value="1"/>
</dbReference>
<feature type="compositionally biased region" description="Low complexity" evidence="1">
    <location>
        <begin position="748"/>
        <end position="758"/>
    </location>
</feature>
<reference evidence="3" key="2">
    <citation type="submission" date="2021-04" db="EMBL/GenBank/DDBJ databases">
        <authorList>
            <person name="Podell S."/>
        </authorList>
    </citation>
    <scope>NUCLEOTIDE SEQUENCE</scope>
    <source>
        <strain evidence="3">Hildebrandi</strain>
    </source>
</reference>
<accession>A0A9K3PK92</accession>
<evidence type="ECO:0000259" key="2">
    <source>
        <dbReference type="PROSITE" id="PS50175"/>
    </source>
</evidence>
<keyword evidence="3" id="KW-0808">Transferase</keyword>
<sequence>MNPLSALDGFWHVLLSEIYDSVFSPLLLWFSAFILILSLSLCLSTFGPCTSPLLRPVAAPPWEISCGLALPSAPPWRHTYRPPRRRLAQFSLLRRVERRLHRFPPCITLPWLSDDASPPLAPFRFSSCEADSLLDRLPPLQHFQHFQALHGDRLIQTVSQRRSTQAAFVAAASLRSTFKAADLSWSPPSLTNQYILHLFDDSVIPVVVDTGASVSITPDINDFIGPISPPDLPSLQGLGSSSVVEGVGTVEWQVRDFLGNVRTIRTKAYLVRTAPVRLLSPQTYFKEGLRGRLTVTHDRTELTLHDGSVLSLPFADNHLPYLFPDWQPVVGLTRDDASLLGSAPTVALSVADETNQNLTSSQKELLLWHWRLGHSHFSWVQRLASAPRTDRRHILTTKTTCSTASPPCCAACSLAKLKRRTPPGPVGGIAPPAMQIRSDDLHPGDCISVDQYVSSVPGRLPHTAGKESSKDKYHGGTIFVDHATSFLFLVNQVSLRAGETIHSKVAFERFAHSCGHRLQSFRADNMPFDSAEFKADLVAKNQTISLSGVGAHHQNGVAERSIQTVTEWARAMLLHHALHWPEQAQLDLWPFALEHAVYLWNHLPRKDSLLAPIELFTGATFDDYSHLQRSRVWGCPVYVLDPTLQDGKKLPKWSPRSRRGMFLGVSPSHSSSVGRILNLRTGHVSPQYHVVYDELFSTVFNSLTPGMNDALPFDDALWTRLISIGLEHLLPSSSDDPTAYDPPPPLDPAWLAPDDVPASFQREPPPAPDPPPPAPVQPTPAPDPPPPAPDPPPSLPEGVSSAVPPRRSQRPHRPTRRYLQYANSSFKLSALQNSVLMALDWTQSRVLPSPTNYSRMMALFNLATDPFTNEIDGDLHPCLLASKASQADNPSYEEVMSGPHRAGFLEAMKLELATLMDMHCWDVVDRVAGMNVLPSTWAFKLKRLPDGSVRKYKARFCAGGHRQIEGVDFFETFAPVVNWTTVRLLLVLSQVLGLASRQVDYTAAFVHAPLHDVVYVCMPRGFAEEGKVLKLRRSLYGLKQSPRNFFLHLKSNLEACGFRNPSPDTDPCLFVSGKVVCVVYVDDTLLWSPRIEWIDEAIAQLEANGMALEVEDSVAGFLGVHIHRDQGDGSIKLTQKGLILRIIAALGIEKEPAVHTPAAATPLVKDLDGDPPDGSFNYASVIGMLGYLQSNSRPDIAFAVSSAARFTHHPRRSHELALKRIGRYLKGTIEDGLVLRPSDTLDIDCYVDADFAGLWPHEDKSDPSCVKSRTGFSICVANCPVIWSSKLQGDIATSTMEAEYSALSSAMRELLPFRDLLLALAPSIGVNTDHSTVFRTTVHEDNAGALALAHLEPGRVTPRSKHYAVKLHWFRSKLVAAGPHPITIVKIDTALQRADILTKALTKNKFVVIRKQLCGW</sequence>
<dbReference type="InterPro" id="IPR001995">
    <property type="entry name" value="Peptidase_A2_cat"/>
</dbReference>
<name>A0A9K3PK92_9STRA</name>
<keyword evidence="3" id="KW-0548">Nucleotidyltransferase</keyword>
<feature type="compositionally biased region" description="Pro residues" evidence="1">
    <location>
        <begin position="763"/>
        <end position="795"/>
    </location>
</feature>
<evidence type="ECO:0000313" key="4">
    <source>
        <dbReference type="Proteomes" id="UP000693970"/>
    </source>
</evidence>
<feature type="compositionally biased region" description="Basic residues" evidence="1">
    <location>
        <begin position="807"/>
        <end position="816"/>
    </location>
</feature>
<dbReference type="InterPro" id="IPR013103">
    <property type="entry name" value="RVT_2"/>
</dbReference>
<keyword evidence="3" id="KW-0695">RNA-directed DNA polymerase</keyword>
<evidence type="ECO:0000313" key="3">
    <source>
        <dbReference type="EMBL" id="KAG7350308.1"/>
    </source>
</evidence>
<organism evidence="3 4">
    <name type="scientific">Nitzschia inconspicua</name>
    <dbReference type="NCBI Taxonomy" id="303405"/>
    <lineage>
        <taxon>Eukaryota</taxon>
        <taxon>Sar</taxon>
        <taxon>Stramenopiles</taxon>
        <taxon>Ochrophyta</taxon>
        <taxon>Bacillariophyta</taxon>
        <taxon>Bacillariophyceae</taxon>
        <taxon>Bacillariophycidae</taxon>
        <taxon>Bacillariales</taxon>
        <taxon>Bacillariaceae</taxon>
        <taxon>Nitzschia</taxon>
    </lineage>
</organism>
<dbReference type="Proteomes" id="UP000693970">
    <property type="component" value="Unassembled WGS sequence"/>
</dbReference>
<feature type="domain" description="Peptidase A2" evidence="2">
    <location>
        <begin position="204"/>
        <end position="283"/>
    </location>
</feature>
<dbReference type="PANTHER" id="PTHR11439">
    <property type="entry name" value="GAG-POL-RELATED RETROTRANSPOSON"/>
    <property type="match status" value="1"/>
</dbReference>
<protein>
    <submittedName>
        <fullName evidence="3">Reverse transcriptase RNA-dependent DNA polymerase</fullName>
    </submittedName>
</protein>
<proteinExistence type="predicted"/>
<dbReference type="GO" id="GO:0006508">
    <property type="term" value="P:proteolysis"/>
    <property type="evidence" value="ECO:0007669"/>
    <property type="project" value="InterPro"/>
</dbReference>
<keyword evidence="4" id="KW-1185">Reference proteome</keyword>
<gene>
    <name evidence="3" type="ORF">IV203_009668</name>
</gene>
<dbReference type="GO" id="GO:0004190">
    <property type="term" value="F:aspartic-type endopeptidase activity"/>
    <property type="evidence" value="ECO:0007669"/>
    <property type="project" value="InterPro"/>
</dbReference>
<dbReference type="PANTHER" id="PTHR11439:SF467">
    <property type="entry name" value="INTEGRASE CATALYTIC DOMAIN-CONTAINING PROTEIN"/>
    <property type="match status" value="1"/>
</dbReference>
<dbReference type="Pfam" id="PF07727">
    <property type="entry name" value="RVT_2"/>
    <property type="match status" value="1"/>
</dbReference>
<dbReference type="EMBL" id="JAGRRH010000018">
    <property type="protein sequence ID" value="KAG7350308.1"/>
    <property type="molecule type" value="Genomic_DNA"/>
</dbReference>
<dbReference type="PROSITE" id="PS50175">
    <property type="entry name" value="ASP_PROT_RETROV"/>
    <property type="match status" value="1"/>
</dbReference>
<dbReference type="GO" id="GO:0003964">
    <property type="term" value="F:RNA-directed DNA polymerase activity"/>
    <property type="evidence" value="ECO:0007669"/>
    <property type="project" value="UniProtKB-KW"/>
</dbReference>